<sequence>MKFPPSIIITSLSGFCVCHFKDAAHDLSAPLHYHISIPLKEDDYLLFVLVTSQLNNKIDYYSRTNKKALNSIISIEPKDFSFIYKNDTIIDCNQPIFNRKQEFFENNKIINWENDFEIKLRDIPTDLKKRIVSALKNSPIVKPYIKNLISDI</sequence>
<reference evidence="1 2" key="1">
    <citation type="journal article" date="2019" name="ISME J.">
        <title>Insights into ecological role of a new deltaproteobacterial order Candidatus Acidulodesulfobacterales by metagenomics and metatranscriptomics.</title>
        <authorList>
            <person name="Tan S."/>
            <person name="Liu J."/>
            <person name="Fang Y."/>
            <person name="Hedlund B.P."/>
            <person name="Lian Z.H."/>
            <person name="Huang L.Y."/>
            <person name="Li J.T."/>
            <person name="Huang L.N."/>
            <person name="Li W.J."/>
            <person name="Jiang H.C."/>
            <person name="Dong H.L."/>
            <person name="Shu W.S."/>
        </authorList>
    </citation>
    <scope>NUCLEOTIDE SEQUENCE [LARGE SCALE GENOMIC DNA]</scope>
    <source>
        <strain evidence="1">AP2</strain>
    </source>
</reference>
<gene>
    <name evidence="1" type="ORF">EVJ46_06250</name>
</gene>
<evidence type="ECO:0000313" key="1">
    <source>
        <dbReference type="EMBL" id="RZD16605.1"/>
    </source>
</evidence>
<proteinExistence type="predicted"/>
<dbReference type="EMBL" id="SGBC01000002">
    <property type="protein sequence ID" value="RZD16605.1"/>
    <property type="molecule type" value="Genomic_DNA"/>
</dbReference>
<comment type="caution">
    <text evidence="1">The sequence shown here is derived from an EMBL/GenBank/DDBJ whole genome shotgun (WGS) entry which is preliminary data.</text>
</comment>
<dbReference type="Proteomes" id="UP000316562">
    <property type="component" value="Unassembled WGS sequence"/>
</dbReference>
<organism evidence="1 2">
    <name type="scientific">Acididesulfobacter guangdongensis</name>
    <dbReference type="NCBI Taxonomy" id="2597225"/>
    <lineage>
        <taxon>Bacteria</taxon>
        <taxon>Deltaproteobacteria</taxon>
        <taxon>Candidatus Acidulodesulfobacterales</taxon>
        <taxon>Candidatus Acididesulfobacter</taxon>
    </lineage>
</organism>
<protein>
    <submittedName>
        <fullName evidence="1">Uncharacterized protein</fullName>
    </submittedName>
</protein>
<name>A0A519BH59_ACIG2</name>
<evidence type="ECO:0000313" key="2">
    <source>
        <dbReference type="Proteomes" id="UP000316562"/>
    </source>
</evidence>
<dbReference type="AlphaFoldDB" id="A0A519BH59"/>
<accession>A0A519BH59</accession>